<sequence length="262" mass="26347">MQHAPQIPVLEVDLGPGIRAFFTTRAGGVSRAPWASLNVGTAVGDDSAHVSRNRELVDRAAGARVTFVSQVHGRAVAVLPGSGSPGVPSAPALGASTEADALVSRVVDAPVGVYVADCVPVLLADPSSGVVAAVHAGRPGVELGVVGEAVGAMVAAGADIASIRAAVGPSVCGRCYEVPADLRERVAAAAPATWATTGWGTPGLDLPRGVLAQLADAGVTQVVHVDRCTRTDDAFFSHRRASADGLATGRFAGVVGARRSQT</sequence>
<evidence type="ECO:0000313" key="14">
    <source>
        <dbReference type="Proteomes" id="UP000561011"/>
    </source>
</evidence>
<keyword evidence="5" id="KW-0479">Metal-binding</keyword>
<dbReference type="InterPro" id="IPR038371">
    <property type="entry name" value="Cu_polyphenol_OxRdtase_sf"/>
</dbReference>
<dbReference type="GO" id="GO:0016787">
    <property type="term" value="F:hydrolase activity"/>
    <property type="evidence" value="ECO:0007669"/>
    <property type="project" value="UniProtKB-KW"/>
</dbReference>
<comment type="catalytic activity">
    <reaction evidence="11">
        <text>S-methyl-5'-thioadenosine + phosphate = 5-(methylsulfanyl)-alpha-D-ribose 1-phosphate + adenine</text>
        <dbReference type="Rhea" id="RHEA:11852"/>
        <dbReference type="ChEBI" id="CHEBI:16708"/>
        <dbReference type="ChEBI" id="CHEBI:17509"/>
        <dbReference type="ChEBI" id="CHEBI:43474"/>
        <dbReference type="ChEBI" id="CHEBI:58533"/>
        <dbReference type="EC" id="2.4.2.28"/>
    </reaction>
    <physiologicalReaction direction="left-to-right" evidence="11">
        <dbReference type="Rhea" id="RHEA:11853"/>
    </physiologicalReaction>
</comment>
<dbReference type="GO" id="GO:0005507">
    <property type="term" value="F:copper ion binding"/>
    <property type="evidence" value="ECO:0007669"/>
    <property type="project" value="TreeGrafter"/>
</dbReference>
<comment type="catalytic activity">
    <reaction evidence="9">
        <text>adenosine + H2O + H(+) = inosine + NH4(+)</text>
        <dbReference type="Rhea" id="RHEA:24408"/>
        <dbReference type="ChEBI" id="CHEBI:15377"/>
        <dbReference type="ChEBI" id="CHEBI:15378"/>
        <dbReference type="ChEBI" id="CHEBI:16335"/>
        <dbReference type="ChEBI" id="CHEBI:17596"/>
        <dbReference type="ChEBI" id="CHEBI:28938"/>
        <dbReference type="EC" id="3.5.4.4"/>
    </reaction>
    <physiologicalReaction direction="left-to-right" evidence="9">
        <dbReference type="Rhea" id="RHEA:24409"/>
    </physiologicalReaction>
</comment>
<name>A0A853ET11_9MICO</name>
<evidence type="ECO:0000256" key="11">
    <source>
        <dbReference type="ARBA" id="ARBA00049893"/>
    </source>
</evidence>
<dbReference type="EMBL" id="JACBYE010000017">
    <property type="protein sequence ID" value="NYS93641.1"/>
    <property type="molecule type" value="Genomic_DNA"/>
</dbReference>
<keyword evidence="7" id="KW-0862">Zinc</keyword>
<reference evidence="13 14" key="1">
    <citation type="submission" date="2020-07" db="EMBL/GenBank/DDBJ databases">
        <title>MOT database genomes.</title>
        <authorList>
            <person name="Joseph S."/>
            <person name="Aduse-Opoku J."/>
            <person name="Hashim A."/>
            <person name="Wade W."/>
            <person name="Curtis M."/>
        </authorList>
    </citation>
    <scope>NUCLEOTIDE SEQUENCE [LARGE SCALE GENOMIC DNA]</scope>
    <source>
        <strain evidence="13 14">DSM 100099</strain>
    </source>
</reference>
<dbReference type="CDD" id="cd16833">
    <property type="entry name" value="YfiH"/>
    <property type="match status" value="1"/>
</dbReference>
<dbReference type="SUPFAM" id="SSF64438">
    <property type="entry name" value="CNF1/YfiH-like putative cysteine hydrolases"/>
    <property type="match status" value="1"/>
</dbReference>
<gene>
    <name evidence="13" type="primary">pgeF</name>
    <name evidence="13" type="ORF">HZZ10_08910</name>
</gene>
<evidence type="ECO:0000256" key="2">
    <source>
        <dbReference type="ARBA" id="ARBA00003215"/>
    </source>
</evidence>
<evidence type="ECO:0000256" key="3">
    <source>
        <dbReference type="ARBA" id="ARBA00007353"/>
    </source>
</evidence>
<organism evidence="13 14">
    <name type="scientific">Sanguibacter inulinus</name>
    <dbReference type="NCBI Taxonomy" id="60922"/>
    <lineage>
        <taxon>Bacteria</taxon>
        <taxon>Bacillati</taxon>
        <taxon>Actinomycetota</taxon>
        <taxon>Actinomycetes</taxon>
        <taxon>Micrococcales</taxon>
        <taxon>Sanguibacteraceae</taxon>
        <taxon>Sanguibacter</taxon>
    </lineage>
</organism>
<dbReference type="Proteomes" id="UP000561011">
    <property type="component" value="Unassembled WGS sequence"/>
</dbReference>
<evidence type="ECO:0000256" key="10">
    <source>
        <dbReference type="ARBA" id="ARBA00048968"/>
    </source>
</evidence>
<accession>A0A853ET11</accession>
<dbReference type="InterPro" id="IPR003730">
    <property type="entry name" value="Cu_polyphenol_OxRdtase"/>
</dbReference>
<evidence type="ECO:0000256" key="9">
    <source>
        <dbReference type="ARBA" id="ARBA00047989"/>
    </source>
</evidence>
<keyword evidence="6" id="KW-0378">Hydrolase</keyword>
<evidence type="ECO:0000256" key="5">
    <source>
        <dbReference type="ARBA" id="ARBA00022723"/>
    </source>
</evidence>
<comment type="catalytic activity">
    <reaction evidence="10">
        <text>adenosine + phosphate = alpha-D-ribose 1-phosphate + adenine</text>
        <dbReference type="Rhea" id="RHEA:27642"/>
        <dbReference type="ChEBI" id="CHEBI:16335"/>
        <dbReference type="ChEBI" id="CHEBI:16708"/>
        <dbReference type="ChEBI" id="CHEBI:43474"/>
        <dbReference type="ChEBI" id="CHEBI:57720"/>
        <dbReference type="EC" id="2.4.2.1"/>
    </reaction>
    <physiologicalReaction direction="left-to-right" evidence="10">
        <dbReference type="Rhea" id="RHEA:27643"/>
    </physiologicalReaction>
</comment>
<protein>
    <recommendedName>
        <fullName evidence="12">Purine nucleoside phosphorylase</fullName>
    </recommendedName>
</protein>
<keyword evidence="14" id="KW-1185">Reference proteome</keyword>
<keyword evidence="8" id="KW-0186">Copper</keyword>
<dbReference type="InterPro" id="IPR011324">
    <property type="entry name" value="Cytotoxic_necrot_fac-like_cat"/>
</dbReference>
<comment type="caution">
    <text evidence="13">The sequence shown here is derived from an EMBL/GenBank/DDBJ whole genome shotgun (WGS) entry which is preliminary data.</text>
</comment>
<evidence type="ECO:0000256" key="6">
    <source>
        <dbReference type="ARBA" id="ARBA00022801"/>
    </source>
</evidence>
<dbReference type="NCBIfam" id="TIGR00726">
    <property type="entry name" value="peptidoglycan editing factor PgeF"/>
    <property type="match status" value="1"/>
</dbReference>
<dbReference type="Pfam" id="PF02578">
    <property type="entry name" value="Cu-oxidase_4"/>
    <property type="match status" value="1"/>
</dbReference>
<dbReference type="Gene3D" id="3.60.140.10">
    <property type="entry name" value="CNF1/YfiH-like putative cysteine hydrolases"/>
    <property type="match status" value="1"/>
</dbReference>
<dbReference type="AlphaFoldDB" id="A0A853ET11"/>
<evidence type="ECO:0000256" key="8">
    <source>
        <dbReference type="ARBA" id="ARBA00023008"/>
    </source>
</evidence>
<dbReference type="GO" id="GO:0017061">
    <property type="term" value="F:S-methyl-5-thioadenosine phosphorylase activity"/>
    <property type="evidence" value="ECO:0007669"/>
    <property type="project" value="UniProtKB-EC"/>
</dbReference>
<comment type="function">
    <text evidence="2">Purine nucleoside enzyme that catalyzes the phosphorolysis of adenosine and inosine nucleosides, yielding D-ribose 1-phosphate and the respective free bases, adenine and hypoxanthine. Also catalyzes the phosphorolysis of S-methyl-5'-thioadenosine into adenine and S-methyl-5-thio-alpha-D-ribose 1-phosphate. Also has adenosine deaminase activity.</text>
</comment>
<dbReference type="PANTHER" id="PTHR30616">
    <property type="entry name" value="UNCHARACTERIZED PROTEIN YFIH"/>
    <property type="match status" value="1"/>
</dbReference>
<comment type="similarity">
    <text evidence="3 12">Belongs to the purine nucleoside phosphorylase YfiH/LACC1 family.</text>
</comment>
<evidence type="ECO:0000256" key="1">
    <source>
        <dbReference type="ARBA" id="ARBA00000553"/>
    </source>
</evidence>
<dbReference type="PANTHER" id="PTHR30616:SF2">
    <property type="entry name" value="PURINE NUCLEOSIDE PHOSPHORYLASE LACC1"/>
    <property type="match status" value="1"/>
</dbReference>
<keyword evidence="4" id="KW-0808">Transferase</keyword>
<proteinExistence type="inferred from homology"/>
<comment type="catalytic activity">
    <reaction evidence="1">
        <text>inosine + phosphate = alpha-D-ribose 1-phosphate + hypoxanthine</text>
        <dbReference type="Rhea" id="RHEA:27646"/>
        <dbReference type="ChEBI" id="CHEBI:17368"/>
        <dbReference type="ChEBI" id="CHEBI:17596"/>
        <dbReference type="ChEBI" id="CHEBI:43474"/>
        <dbReference type="ChEBI" id="CHEBI:57720"/>
        <dbReference type="EC" id="2.4.2.1"/>
    </reaction>
    <physiologicalReaction direction="left-to-right" evidence="1">
        <dbReference type="Rhea" id="RHEA:27647"/>
    </physiologicalReaction>
</comment>
<evidence type="ECO:0000256" key="12">
    <source>
        <dbReference type="RuleBase" id="RU361274"/>
    </source>
</evidence>
<evidence type="ECO:0000313" key="13">
    <source>
        <dbReference type="EMBL" id="NYS93641.1"/>
    </source>
</evidence>
<evidence type="ECO:0000256" key="4">
    <source>
        <dbReference type="ARBA" id="ARBA00022679"/>
    </source>
</evidence>
<dbReference type="RefSeq" id="WP_179913236.1">
    <property type="nucleotide sequence ID" value="NZ_JACBYE010000017.1"/>
</dbReference>
<evidence type="ECO:0000256" key="7">
    <source>
        <dbReference type="ARBA" id="ARBA00022833"/>
    </source>
</evidence>